<dbReference type="AlphaFoldDB" id="A0AAV8ZZ74"/>
<dbReference type="Pfam" id="PF03080">
    <property type="entry name" value="Neprosin"/>
    <property type="match status" value="1"/>
</dbReference>
<evidence type="ECO:0000313" key="2">
    <source>
        <dbReference type="EMBL" id="KAK1256730.1"/>
    </source>
</evidence>
<reference evidence="2" key="2">
    <citation type="submission" date="2023-06" db="EMBL/GenBank/DDBJ databases">
        <authorList>
            <person name="Ma L."/>
            <person name="Liu K.-W."/>
            <person name="Li Z."/>
            <person name="Hsiao Y.-Y."/>
            <person name="Qi Y."/>
            <person name="Fu T."/>
            <person name="Tang G."/>
            <person name="Zhang D."/>
            <person name="Sun W.-H."/>
            <person name="Liu D.-K."/>
            <person name="Li Y."/>
            <person name="Chen G.-Z."/>
            <person name="Liu X.-D."/>
            <person name="Liao X.-Y."/>
            <person name="Jiang Y.-T."/>
            <person name="Yu X."/>
            <person name="Hao Y."/>
            <person name="Huang J."/>
            <person name="Zhao X.-W."/>
            <person name="Ke S."/>
            <person name="Chen Y.-Y."/>
            <person name="Wu W.-L."/>
            <person name="Hsu J.-L."/>
            <person name="Lin Y.-F."/>
            <person name="Huang M.-D."/>
            <person name="Li C.-Y."/>
            <person name="Huang L."/>
            <person name="Wang Z.-W."/>
            <person name="Zhao X."/>
            <person name="Zhong W.-Y."/>
            <person name="Peng D.-H."/>
            <person name="Ahmad S."/>
            <person name="Lan S."/>
            <person name="Zhang J.-S."/>
            <person name="Tsai W.-C."/>
            <person name="Van De Peer Y."/>
            <person name="Liu Z.-J."/>
        </authorList>
    </citation>
    <scope>NUCLEOTIDE SEQUENCE</scope>
    <source>
        <strain evidence="2">SCP</strain>
        <tissue evidence="2">Leaves</tissue>
    </source>
</reference>
<sequence>MCVNKFTSPPLESKRLAAAMLCPSQDQMDHNMRSNGRGGTSKEIQTVENEIMVALFKCTNLQWWWTPEMGEGGAMVEEVEGGRREPSMEDTEDGRGHWRWRSNGDCKARYTAMANSWGIDAFYYTGYLFCLITIAQSLNTEELSTQSFEFEDEYGDIFYCVDIYKQPALDHPLLKNHKIQLRPSSIPTDFNLEVSSPNATSQLSVKKRGCPAGMVPIPQKKKGNLLSKFGTTTPTANDIVDQGPWYGAYQIKDSTYYGGSASISLYGLELGPDQCSLAAIWVANDSGKINNVVAGWTVCPETLGDSRTRFFTMWTADDYETTGCLNLECPGFVQIHKSITPGSVLEPVSTYDGQQIFLKISIYRDQNTGNWWLKLDDETIGYWPRSLFTSLGNSATTITWGGAALSLGERPPMGNGHFPNEDLDKAAIVKNIRVWKGEVAERGKIALYWAKTRIQEGWKTRKA</sequence>
<dbReference type="EMBL" id="JAUJYN010000087">
    <property type="protein sequence ID" value="KAK1256730.1"/>
    <property type="molecule type" value="Genomic_DNA"/>
</dbReference>
<feature type="domain" description="Neprosin PEP catalytic" evidence="1">
    <location>
        <begin position="238"/>
        <end position="463"/>
    </location>
</feature>
<protein>
    <recommendedName>
        <fullName evidence="1">Neprosin PEP catalytic domain-containing protein</fullName>
    </recommendedName>
</protein>
<dbReference type="InterPro" id="IPR025521">
    <property type="entry name" value="Neprosin_propep"/>
</dbReference>
<comment type="caution">
    <text evidence="2">The sequence shown here is derived from an EMBL/GenBank/DDBJ whole genome shotgun (WGS) entry which is preliminary data.</text>
</comment>
<evidence type="ECO:0000313" key="3">
    <source>
        <dbReference type="Proteomes" id="UP001179952"/>
    </source>
</evidence>
<dbReference type="Gene3D" id="3.90.1320.10">
    <property type="entry name" value="Outer-capsid protein sigma 3, large lobe"/>
    <property type="match status" value="1"/>
</dbReference>
<gene>
    <name evidence="2" type="ORF">QJS04_geneDACA024042</name>
</gene>
<dbReference type="PANTHER" id="PTHR31589">
    <property type="entry name" value="PROTEIN, PUTATIVE (DUF239)-RELATED-RELATED"/>
    <property type="match status" value="1"/>
</dbReference>
<name>A0AAV8ZZ74_ACOGR</name>
<dbReference type="PROSITE" id="PS52045">
    <property type="entry name" value="NEPROSIN_PEP_CD"/>
    <property type="match status" value="1"/>
</dbReference>
<dbReference type="InterPro" id="IPR053168">
    <property type="entry name" value="Glutamic_endopeptidase"/>
</dbReference>
<proteinExistence type="predicted"/>
<dbReference type="Proteomes" id="UP001179952">
    <property type="component" value="Unassembled WGS sequence"/>
</dbReference>
<evidence type="ECO:0000259" key="1">
    <source>
        <dbReference type="PROSITE" id="PS52045"/>
    </source>
</evidence>
<organism evidence="2 3">
    <name type="scientific">Acorus gramineus</name>
    <name type="common">Dwarf sweet flag</name>
    <dbReference type="NCBI Taxonomy" id="55184"/>
    <lineage>
        <taxon>Eukaryota</taxon>
        <taxon>Viridiplantae</taxon>
        <taxon>Streptophyta</taxon>
        <taxon>Embryophyta</taxon>
        <taxon>Tracheophyta</taxon>
        <taxon>Spermatophyta</taxon>
        <taxon>Magnoliopsida</taxon>
        <taxon>Liliopsida</taxon>
        <taxon>Acoraceae</taxon>
        <taxon>Acorus</taxon>
    </lineage>
</organism>
<accession>A0AAV8ZZ74</accession>
<dbReference type="Pfam" id="PF14365">
    <property type="entry name" value="Neprosin_AP"/>
    <property type="match status" value="1"/>
</dbReference>
<keyword evidence="3" id="KW-1185">Reference proteome</keyword>
<dbReference type="PANTHER" id="PTHR31589:SF110">
    <property type="entry name" value="PROTEIN, PUTATIVE (DUF239)-RELATED"/>
    <property type="match status" value="1"/>
</dbReference>
<dbReference type="InterPro" id="IPR004314">
    <property type="entry name" value="Neprosin"/>
</dbReference>
<reference evidence="2" key="1">
    <citation type="journal article" date="2023" name="Nat. Commun.">
        <title>Diploid and tetraploid genomes of Acorus and the evolution of monocots.</title>
        <authorList>
            <person name="Ma L."/>
            <person name="Liu K.W."/>
            <person name="Li Z."/>
            <person name="Hsiao Y.Y."/>
            <person name="Qi Y."/>
            <person name="Fu T."/>
            <person name="Tang G.D."/>
            <person name="Zhang D."/>
            <person name="Sun W.H."/>
            <person name="Liu D.K."/>
            <person name="Li Y."/>
            <person name="Chen G.Z."/>
            <person name="Liu X.D."/>
            <person name="Liao X.Y."/>
            <person name="Jiang Y.T."/>
            <person name="Yu X."/>
            <person name="Hao Y."/>
            <person name="Huang J."/>
            <person name="Zhao X.W."/>
            <person name="Ke S."/>
            <person name="Chen Y.Y."/>
            <person name="Wu W.L."/>
            <person name="Hsu J.L."/>
            <person name="Lin Y.F."/>
            <person name="Huang M.D."/>
            <person name="Li C.Y."/>
            <person name="Huang L."/>
            <person name="Wang Z.W."/>
            <person name="Zhao X."/>
            <person name="Zhong W.Y."/>
            <person name="Peng D.H."/>
            <person name="Ahmad S."/>
            <person name="Lan S."/>
            <person name="Zhang J.S."/>
            <person name="Tsai W.C."/>
            <person name="Van de Peer Y."/>
            <person name="Liu Z.J."/>
        </authorList>
    </citation>
    <scope>NUCLEOTIDE SEQUENCE</scope>
    <source>
        <strain evidence="2">SCP</strain>
    </source>
</reference>